<sequence>MGMSELKYDLTKKPTRGAQRTLTAFSTTMYQLLSQKAFEQISVNEICELSNFPRATFYNYFDDKYDLVNYCWYILTQEIHLDDVKKITPDLNLTPKQALSIFFDRVYQLFTTHSQLLTNILKNNSLNSPMVLNFTDFVRANMREIIHNCLDFSAVPVPLDLIADHYSNTVLLVLEWTFVRRADVTLAEAHQYLEYLLKY</sequence>
<dbReference type="Pfam" id="PF00440">
    <property type="entry name" value="TetR_N"/>
    <property type="match status" value="1"/>
</dbReference>
<dbReference type="GO" id="GO:0003677">
    <property type="term" value="F:DNA binding"/>
    <property type="evidence" value="ECO:0007669"/>
    <property type="project" value="UniProtKB-UniRule"/>
</dbReference>
<dbReference type="AlphaFoldDB" id="A0A0R1F5M0"/>
<dbReference type="PATRIC" id="fig|913848.6.peg.2079"/>
<dbReference type="PANTHER" id="PTHR43479">
    <property type="entry name" value="ACREF/ENVCD OPERON REPRESSOR-RELATED"/>
    <property type="match status" value="1"/>
</dbReference>
<dbReference type="InterPro" id="IPR009057">
    <property type="entry name" value="Homeodomain-like_sf"/>
</dbReference>
<dbReference type="SUPFAM" id="SSF46689">
    <property type="entry name" value="Homeodomain-like"/>
    <property type="match status" value="1"/>
</dbReference>
<proteinExistence type="predicted"/>
<dbReference type="PANTHER" id="PTHR43479:SF16">
    <property type="entry name" value="HTH TETR-TYPE DOMAIN-CONTAINING PROTEIN"/>
    <property type="match status" value="1"/>
</dbReference>
<accession>A0A0R1F5M0</accession>
<organism evidence="4 5">
    <name type="scientific">Loigolactobacillus coryniformis subsp. coryniformis KCTC 3167 = DSM 20001</name>
    <dbReference type="NCBI Taxonomy" id="913848"/>
    <lineage>
        <taxon>Bacteria</taxon>
        <taxon>Bacillati</taxon>
        <taxon>Bacillota</taxon>
        <taxon>Bacilli</taxon>
        <taxon>Lactobacillales</taxon>
        <taxon>Lactobacillaceae</taxon>
        <taxon>Loigolactobacillus</taxon>
    </lineage>
</organism>
<dbReference type="Gene3D" id="1.10.357.10">
    <property type="entry name" value="Tetracycline Repressor, domain 2"/>
    <property type="match status" value="1"/>
</dbReference>
<comment type="caution">
    <text evidence="4">The sequence shown here is derived from an EMBL/GenBank/DDBJ whole genome shotgun (WGS) entry which is preliminary data.</text>
</comment>
<feature type="domain" description="HTH tetR-type" evidence="3">
    <location>
        <begin position="19"/>
        <end position="79"/>
    </location>
</feature>
<dbReference type="PROSITE" id="PS50977">
    <property type="entry name" value="HTH_TETR_2"/>
    <property type="match status" value="1"/>
</dbReference>
<dbReference type="InterPro" id="IPR001647">
    <property type="entry name" value="HTH_TetR"/>
</dbReference>
<dbReference type="InterPro" id="IPR050624">
    <property type="entry name" value="HTH-type_Tx_Regulator"/>
</dbReference>
<evidence type="ECO:0000313" key="4">
    <source>
        <dbReference type="EMBL" id="KRK14913.1"/>
    </source>
</evidence>
<keyword evidence="1 2" id="KW-0238">DNA-binding</keyword>
<evidence type="ECO:0000256" key="2">
    <source>
        <dbReference type="PROSITE-ProRule" id="PRU00335"/>
    </source>
</evidence>
<dbReference type="EMBL" id="AZCN01000062">
    <property type="protein sequence ID" value="KRK14913.1"/>
    <property type="molecule type" value="Genomic_DNA"/>
</dbReference>
<dbReference type="Proteomes" id="UP000051181">
    <property type="component" value="Unassembled WGS sequence"/>
</dbReference>
<evidence type="ECO:0000256" key="1">
    <source>
        <dbReference type="ARBA" id="ARBA00023125"/>
    </source>
</evidence>
<protein>
    <recommendedName>
        <fullName evidence="3">HTH tetR-type domain-containing protein</fullName>
    </recommendedName>
</protein>
<evidence type="ECO:0000259" key="3">
    <source>
        <dbReference type="PROSITE" id="PS50977"/>
    </source>
</evidence>
<dbReference type="eggNOG" id="COG1309">
    <property type="taxonomic scope" value="Bacteria"/>
</dbReference>
<feature type="DNA-binding region" description="H-T-H motif" evidence="2">
    <location>
        <begin position="42"/>
        <end position="61"/>
    </location>
</feature>
<reference evidence="4 5" key="1">
    <citation type="journal article" date="2015" name="Genome Announc.">
        <title>Expanding the biotechnology potential of lactobacilli through comparative genomics of 213 strains and associated genera.</title>
        <authorList>
            <person name="Sun Z."/>
            <person name="Harris H.M."/>
            <person name="McCann A."/>
            <person name="Guo C."/>
            <person name="Argimon S."/>
            <person name="Zhang W."/>
            <person name="Yang X."/>
            <person name="Jeffery I.B."/>
            <person name="Cooney J.C."/>
            <person name="Kagawa T.F."/>
            <person name="Liu W."/>
            <person name="Song Y."/>
            <person name="Salvetti E."/>
            <person name="Wrobel A."/>
            <person name="Rasinkangas P."/>
            <person name="Parkhill J."/>
            <person name="Rea M.C."/>
            <person name="O'Sullivan O."/>
            <person name="Ritari J."/>
            <person name="Douillard F.P."/>
            <person name="Paul Ross R."/>
            <person name="Yang R."/>
            <person name="Briner A.E."/>
            <person name="Felis G.E."/>
            <person name="de Vos W.M."/>
            <person name="Barrangou R."/>
            <person name="Klaenhammer T.R."/>
            <person name="Caufield P.W."/>
            <person name="Cui Y."/>
            <person name="Zhang H."/>
            <person name="O'Toole P.W."/>
        </authorList>
    </citation>
    <scope>NUCLEOTIDE SEQUENCE [LARGE SCALE GENOMIC DNA]</scope>
    <source>
        <strain evidence="4 5">DSM 20001</strain>
    </source>
</reference>
<evidence type="ECO:0000313" key="5">
    <source>
        <dbReference type="Proteomes" id="UP000051181"/>
    </source>
</evidence>
<name>A0A0R1F5M0_9LACO</name>
<gene>
    <name evidence="4" type="ORF">FD22_GL002036</name>
</gene>